<dbReference type="InterPro" id="IPR016181">
    <property type="entry name" value="Acyl_CoA_acyltransferase"/>
</dbReference>
<evidence type="ECO:0000256" key="2">
    <source>
        <dbReference type="PROSITE-ProRule" id="PRU00409"/>
    </source>
</evidence>
<dbReference type="AlphaFoldDB" id="A0A5C7AI37"/>
<keyword evidence="2" id="KW-0067">ATP-binding</keyword>
<dbReference type="CDD" id="cd04301">
    <property type="entry name" value="NAT_SF"/>
    <property type="match status" value="1"/>
</dbReference>
<feature type="domain" description="ATP-grasp" evidence="3">
    <location>
        <begin position="443"/>
        <end position="634"/>
    </location>
</feature>
<dbReference type="InterPro" id="IPR013815">
    <property type="entry name" value="ATP_grasp_subdomain_1"/>
</dbReference>
<dbReference type="PROSITE" id="PS50975">
    <property type="entry name" value="ATP_GRASP"/>
    <property type="match status" value="1"/>
</dbReference>
<evidence type="ECO:0000313" key="5">
    <source>
        <dbReference type="EMBL" id="TXE06235.1"/>
    </source>
</evidence>
<dbReference type="InterPro" id="IPR025839">
    <property type="entry name" value="RLAN_dom"/>
</dbReference>
<dbReference type="Proteomes" id="UP000321790">
    <property type="component" value="Unassembled WGS sequence"/>
</dbReference>
<dbReference type="GO" id="GO:0005524">
    <property type="term" value="F:ATP binding"/>
    <property type="evidence" value="ECO:0007669"/>
    <property type="project" value="UniProtKB-UniRule"/>
</dbReference>
<dbReference type="GO" id="GO:0018169">
    <property type="term" value="F:ribosomal S6-glutamic acid ligase activity"/>
    <property type="evidence" value="ECO:0007669"/>
    <property type="project" value="TreeGrafter"/>
</dbReference>
<evidence type="ECO:0000313" key="6">
    <source>
        <dbReference type="Proteomes" id="UP000321790"/>
    </source>
</evidence>
<keyword evidence="1" id="KW-0436">Ligase</keyword>
<dbReference type="Pfam" id="PF07478">
    <property type="entry name" value="Dala_Dala_lig_C"/>
    <property type="match status" value="1"/>
</dbReference>
<sequence>MSFNFRKAQNQDLPFLLQLEKEVFPAYQQNSKQNIKKSLSSNFQEIFIVEDTIANQAPIGAFVLFKYTHSLRIYSVGLIKAYHNKGIGSIILNYIKTYAAAHNFNTIILEVSATNQQLINWYKKHNFTETALLNNYYTEGLHAIKMKYNQENATKDYKNIIVINQPFKWQENTINAKVISVKDYINNTQYHNNPDYRIFNLCSSYKYQSYGYYVSLLASARGQRVIPSITVIRDFRIKNVIQSIAFDLDALINKTLLKISNSAFSLNIYFGQTPNKSYRTLASKLYQIFEAPFFKVNFIKNEKWLIKDIKVFTFQDIDNDTEKDLMYSFAVNFFNKKRHNYPKLANYKYDLAVLVNPKEETPPSNALGLEKLKIAANKKGVYLELITKADVDKINEFDALFIRETTNVNHYTYEFSRLAYAEGMVVIDDPWSILRCSNKIYQNELFKKHKIKTPQTIVLANNISNLKQLDALTYPVVLKQPDSAFSLGVIKVNNKEEAKVELLKLFKKSDMVICQEFLYSEFDWRIGILDNTPLFACKYFMKENHWQIYDWNSESDDPSGDYVTLPINEVPEKVIKVAQKAAALIGDGLYGVDLKIVNNEVYIVEVNDNPNIDAGVEDSVLGDALYDTIIDSIINRINIAKNIQKIKLTE</sequence>
<dbReference type="Gene3D" id="3.30.470.20">
    <property type="entry name" value="ATP-grasp fold, B domain"/>
    <property type="match status" value="1"/>
</dbReference>
<keyword evidence="6" id="KW-1185">Reference proteome</keyword>
<dbReference type="GO" id="GO:0016747">
    <property type="term" value="F:acyltransferase activity, transferring groups other than amino-acyl groups"/>
    <property type="evidence" value="ECO:0007669"/>
    <property type="project" value="InterPro"/>
</dbReference>
<gene>
    <name evidence="5" type="ORF">FUA26_14775</name>
</gene>
<dbReference type="OrthoDB" id="9800957at2"/>
<keyword evidence="2" id="KW-0547">Nucleotide-binding</keyword>
<dbReference type="EMBL" id="VOSC01000033">
    <property type="protein sequence ID" value="TXE06235.1"/>
    <property type="molecule type" value="Genomic_DNA"/>
</dbReference>
<dbReference type="Pfam" id="PF00583">
    <property type="entry name" value="Acetyltransf_1"/>
    <property type="match status" value="1"/>
</dbReference>
<reference evidence="6" key="1">
    <citation type="submission" date="2019-08" db="EMBL/GenBank/DDBJ databases">
        <title>Seonamhaeicola sediminis sp. nov., isolated from marine sediment.</title>
        <authorList>
            <person name="Cao W.R."/>
        </authorList>
    </citation>
    <scope>NUCLEOTIDE SEQUENCE [LARGE SCALE GENOMIC DNA]</scope>
    <source>
        <strain evidence="6">Gy8</strain>
    </source>
</reference>
<organism evidence="5 6">
    <name type="scientific">Seonamhaeicola algicola</name>
    <dbReference type="NCBI Taxonomy" id="1719036"/>
    <lineage>
        <taxon>Bacteria</taxon>
        <taxon>Pseudomonadati</taxon>
        <taxon>Bacteroidota</taxon>
        <taxon>Flavobacteriia</taxon>
        <taxon>Flavobacteriales</taxon>
        <taxon>Flavobacteriaceae</taxon>
    </lineage>
</organism>
<feature type="domain" description="N-acetyltransferase" evidence="4">
    <location>
        <begin position="3"/>
        <end position="151"/>
    </location>
</feature>
<dbReference type="SUPFAM" id="SSF56059">
    <property type="entry name" value="Glutathione synthetase ATP-binding domain-like"/>
    <property type="match status" value="1"/>
</dbReference>
<dbReference type="Gene3D" id="3.30.1490.20">
    <property type="entry name" value="ATP-grasp fold, A domain"/>
    <property type="match status" value="1"/>
</dbReference>
<comment type="caution">
    <text evidence="5">The sequence shown here is derived from an EMBL/GenBank/DDBJ whole genome shotgun (WGS) entry which is preliminary data.</text>
</comment>
<dbReference type="PANTHER" id="PTHR21621">
    <property type="entry name" value="RIBOSOMAL PROTEIN S6 MODIFICATION PROTEIN"/>
    <property type="match status" value="1"/>
</dbReference>
<evidence type="ECO:0000256" key="1">
    <source>
        <dbReference type="ARBA" id="ARBA00022598"/>
    </source>
</evidence>
<evidence type="ECO:0000259" key="4">
    <source>
        <dbReference type="PROSITE" id="PS51186"/>
    </source>
</evidence>
<proteinExistence type="predicted"/>
<dbReference type="PANTHER" id="PTHR21621:SF0">
    <property type="entry name" value="BETA-CITRYLGLUTAMATE SYNTHASE B-RELATED"/>
    <property type="match status" value="1"/>
</dbReference>
<dbReference type="Pfam" id="PF14401">
    <property type="entry name" value="RLAN"/>
    <property type="match status" value="1"/>
</dbReference>
<dbReference type="GO" id="GO:0005737">
    <property type="term" value="C:cytoplasm"/>
    <property type="evidence" value="ECO:0007669"/>
    <property type="project" value="TreeGrafter"/>
</dbReference>
<dbReference type="InterPro" id="IPR000182">
    <property type="entry name" value="GNAT_dom"/>
</dbReference>
<protein>
    <submittedName>
        <fullName evidence="5">GNAT family N-acetyltransferase</fullName>
    </submittedName>
</protein>
<evidence type="ECO:0000259" key="3">
    <source>
        <dbReference type="PROSITE" id="PS50975"/>
    </source>
</evidence>
<dbReference type="RefSeq" id="WP_147137848.1">
    <property type="nucleotide sequence ID" value="NZ_VOSC01000033.1"/>
</dbReference>
<dbReference type="GO" id="GO:0046872">
    <property type="term" value="F:metal ion binding"/>
    <property type="evidence" value="ECO:0007669"/>
    <property type="project" value="InterPro"/>
</dbReference>
<dbReference type="GO" id="GO:0008716">
    <property type="term" value="F:D-alanine-D-alanine ligase activity"/>
    <property type="evidence" value="ECO:0007669"/>
    <property type="project" value="InterPro"/>
</dbReference>
<dbReference type="SUPFAM" id="SSF55729">
    <property type="entry name" value="Acyl-CoA N-acyltransferases (Nat)"/>
    <property type="match status" value="1"/>
</dbReference>
<keyword evidence="5" id="KW-0808">Transferase</keyword>
<dbReference type="Gene3D" id="3.40.630.30">
    <property type="match status" value="1"/>
</dbReference>
<name>A0A5C7AI37_9FLAO</name>
<dbReference type="GO" id="GO:0009432">
    <property type="term" value="P:SOS response"/>
    <property type="evidence" value="ECO:0007669"/>
    <property type="project" value="TreeGrafter"/>
</dbReference>
<accession>A0A5C7AI37</accession>
<dbReference type="InterPro" id="IPR011761">
    <property type="entry name" value="ATP-grasp"/>
</dbReference>
<dbReference type="PROSITE" id="PS51186">
    <property type="entry name" value="GNAT"/>
    <property type="match status" value="1"/>
</dbReference>
<dbReference type="InterPro" id="IPR011095">
    <property type="entry name" value="Dala_Dala_lig_C"/>
</dbReference>